<dbReference type="OrthoDB" id="9787650at2"/>
<sequence>MSALVILTRPAGRNDGLAHALREAGRSVYVWPALRIDPVEVAPSAVPSPDDFDLAVFVSGNAARLYLRQAFPAGGQWPASCAAATVGPASAQALRDSGFFGAETTLIHPGSQAATHDSEALWQCLMARPLPRRVLILRGTQGRNWLADRLRAHGVEVFIHAVYARQPQAWSAQQVAQVRHWAATQQHPNWLITSGESIDAIAAQAAGAGVLGWMRQCRYLITHPVLRQRLHGALGGDGPVAMVKECLPVDEAIFEALVAG</sequence>
<dbReference type="eggNOG" id="COG1587">
    <property type="taxonomic scope" value="Bacteria"/>
</dbReference>
<keyword evidence="12" id="KW-1185">Reference proteome</keyword>
<evidence type="ECO:0000256" key="2">
    <source>
        <dbReference type="ARBA" id="ARBA00008133"/>
    </source>
</evidence>
<evidence type="ECO:0000259" key="10">
    <source>
        <dbReference type="Pfam" id="PF02602"/>
    </source>
</evidence>
<dbReference type="EMBL" id="LT546645">
    <property type="protein sequence ID" value="SAI74052.1"/>
    <property type="molecule type" value="Genomic_DNA"/>
</dbReference>
<evidence type="ECO:0000256" key="9">
    <source>
        <dbReference type="RuleBase" id="RU366031"/>
    </source>
</evidence>
<dbReference type="SUPFAM" id="SSF69618">
    <property type="entry name" value="HemD-like"/>
    <property type="match status" value="1"/>
</dbReference>
<keyword evidence="4 9" id="KW-0456">Lyase</keyword>
<gene>
    <name evidence="11" type="primary">hemD</name>
    <name evidence="11" type="ORF">SAMEA3906487_03980</name>
</gene>
<evidence type="ECO:0000256" key="8">
    <source>
        <dbReference type="ARBA" id="ARBA00048617"/>
    </source>
</evidence>
<reference evidence="11 12" key="1">
    <citation type="submission" date="2016-04" db="EMBL/GenBank/DDBJ databases">
        <authorList>
            <consortium name="Pathogen Informatics"/>
        </authorList>
    </citation>
    <scope>NUCLEOTIDE SEQUENCE [LARGE SCALE GENOMIC DNA]</scope>
    <source>
        <strain evidence="11 12">H044680328</strain>
    </source>
</reference>
<name>A0A157LRT7_9BORD</name>
<evidence type="ECO:0000256" key="6">
    <source>
        <dbReference type="ARBA" id="ARBA00037589"/>
    </source>
</evidence>
<dbReference type="Pfam" id="PF02602">
    <property type="entry name" value="HEM4"/>
    <property type="match status" value="1"/>
</dbReference>
<dbReference type="PANTHER" id="PTHR38042">
    <property type="entry name" value="UROPORPHYRINOGEN-III SYNTHASE, CHLOROPLASTIC"/>
    <property type="match status" value="1"/>
</dbReference>
<comment type="similarity">
    <text evidence="2 9">Belongs to the uroporphyrinogen-III synthase family.</text>
</comment>
<dbReference type="GO" id="GO:0004852">
    <property type="term" value="F:uroporphyrinogen-III synthase activity"/>
    <property type="evidence" value="ECO:0007669"/>
    <property type="project" value="UniProtKB-UniRule"/>
</dbReference>
<dbReference type="InterPro" id="IPR003754">
    <property type="entry name" value="4pyrrol_synth_uPrphyn_synth"/>
</dbReference>
<dbReference type="PANTHER" id="PTHR38042:SF1">
    <property type="entry name" value="UROPORPHYRINOGEN-III SYNTHASE, CHLOROPLASTIC"/>
    <property type="match status" value="1"/>
</dbReference>
<evidence type="ECO:0000256" key="5">
    <source>
        <dbReference type="ARBA" id="ARBA00023244"/>
    </source>
</evidence>
<comment type="function">
    <text evidence="6 9">Catalyzes cyclization of the linear tetrapyrrole, hydroxymethylbilane, to the macrocyclic uroporphyrinogen III.</text>
</comment>
<dbReference type="CDD" id="cd06578">
    <property type="entry name" value="HemD"/>
    <property type="match status" value="1"/>
</dbReference>
<dbReference type="GeneID" id="56588801"/>
<dbReference type="AlphaFoldDB" id="A0A157LRT7"/>
<comment type="pathway">
    <text evidence="1 9">Porphyrin-containing compound metabolism; protoporphyrin-IX biosynthesis; coproporphyrinogen-III from 5-aminolevulinate: step 3/4.</text>
</comment>
<proteinExistence type="inferred from homology"/>
<evidence type="ECO:0000313" key="11">
    <source>
        <dbReference type="EMBL" id="SAI74052.1"/>
    </source>
</evidence>
<evidence type="ECO:0000313" key="12">
    <source>
        <dbReference type="Proteomes" id="UP000076825"/>
    </source>
</evidence>
<dbReference type="RefSeq" id="WP_025512499.1">
    <property type="nucleotide sequence ID" value="NZ_CP016340.1"/>
</dbReference>
<feature type="domain" description="Tetrapyrrole biosynthesis uroporphyrinogen III synthase" evidence="10">
    <location>
        <begin position="17"/>
        <end position="230"/>
    </location>
</feature>
<evidence type="ECO:0000256" key="4">
    <source>
        <dbReference type="ARBA" id="ARBA00023239"/>
    </source>
</evidence>
<dbReference type="InterPro" id="IPR036108">
    <property type="entry name" value="4pyrrol_syn_uPrphyn_synt_sf"/>
</dbReference>
<evidence type="ECO:0000256" key="7">
    <source>
        <dbReference type="ARBA" id="ARBA00040167"/>
    </source>
</evidence>
<dbReference type="KEGG" id="btrm:SAMEA390648703980"/>
<comment type="catalytic activity">
    <reaction evidence="8 9">
        <text>hydroxymethylbilane = uroporphyrinogen III + H2O</text>
        <dbReference type="Rhea" id="RHEA:18965"/>
        <dbReference type="ChEBI" id="CHEBI:15377"/>
        <dbReference type="ChEBI" id="CHEBI:57308"/>
        <dbReference type="ChEBI" id="CHEBI:57845"/>
        <dbReference type="EC" id="4.2.1.75"/>
    </reaction>
</comment>
<dbReference type="PATRIC" id="fig|123899.6.peg.3977"/>
<accession>A0A157LRT7</accession>
<protein>
    <recommendedName>
        <fullName evidence="7 9">Uroporphyrinogen-III synthase</fullName>
        <ecNumber evidence="3 9">4.2.1.75</ecNumber>
    </recommendedName>
</protein>
<keyword evidence="5 9" id="KW-0627">Porphyrin biosynthesis</keyword>
<dbReference type="Gene3D" id="3.40.50.10090">
    <property type="match status" value="2"/>
</dbReference>
<dbReference type="GO" id="GO:0006780">
    <property type="term" value="P:uroporphyrinogen III biosynthetic process"/>
    <property type="evidence" value="ECO:0007669"/>
    <property type="project" value="UniProtKB-UniRule"/>
</dbReference>
<dbReference type="InterPro" id="IPR039793">
    <property type="entry name" value="UROS/Hem4"/>
</dbReference>
<dbReference type="Proteomes" id="UP000076825">
    <property type="component" value="Chromosome 1"/>
</dbReference>
<dbReference type="EC" id="4.2.1.75" evidence="3 9"/>
<organism evidence="11 12">
    <name type="scientific">Bordetella trematum</name>
    <dbReference type="NCBI Taxonomy" id="123899"/>
    <lineage>
        <taxon>Bacteria</taxon>
        <taxon>Pseudomonadati</taxon>
        <taxon>Pseudomonadota</taxon>
        <taxon>Betaproteobacteria</taxon>
        <taxon>Burkholderiales</taxon>
        <taxon>Alcaligenaceae</taxon>
        <taxon>Bordetella</taxon>
    </lineage>
</organism>
<evidence type="ECO:0000256" key="3">
    <source>
        <dbReference type="ARBA" id="ARBA00013109"/>
    </source>
</evidence>
<dbReference type="STRING" id="123899.SAMEA3906487_03980"/>
<dbReference type="GO" id="GO:0006782">
    <property type="term" value="P:protoporphyrinogen IX biosynthetic process"/>
    <property type="evidence" value="ECO:0007669"/>
    <property type="project" value="UniProtKB-UniRule"/>
</dbReference>
<evidence type="ECO:0000256" key="1">
    <source>
        <dbReference type="ARBA" id="ARBA00004772"/>
    </source>
</evidence>